<keyword evidence="5 8" id="KW-0812">Transmembrane</keyword>
<evidence type="ECO:0000256" key="1">
    <source>
        <dbReference type="ARBA" id="ARBA00004651"/>
    </source>
</evidence>
<keyword evidence="4" id="KW-1003">Cell membrane</keyword>
<evidence type="ECO:0000256" key="2">
    <source>
        <dbReference type="ARBA" id="ARBA00009773"/>
    </source>
</evidence>
<feature type="transmembrane region" description="Helical" evidence="8">
    <location>
        <begin position="209"/>
        <end position="228"/>
    </location>
</feature>
<sequence length="343" mass="36597">MAGLSRGGRIGLLIAAVLIVMAFAVAVRPVFTPFFIAGFAAYLLYPPVCWLEKRRGLSRNASILVIYAVLAAIIGGTITYGLPPMVAELNYLAQQLPQYTAEVERWIQAVQHQMVMAGLPPGLQQVWSETVARGETAVLTAVRRILDGVVILGANALDIVLIPVMAFYLLRDAEALAEGTARLAPHQLRPHVVAVAAEIDRVLRGLLRGYLLVSLIVGALTSLGLYLIGMNYSLLIGVIAAIADLIPYFGPLIGLTPVIIVALLDSPKMALSALGVIVIVQQLENNFISPKILADAVGMHPLVVIFSLLAGGHLFGIVGLLLAVPVVAVGRVIVRYVFLRAIV</sequence>
<dbReference type="InterPro" id="IPR002549">
    <property type="entry name" value="AI-2E-like"/>
</dbReference>
<dbReference type="Pfam" id="PF01594">
    <property type="entry name" value="AI-2E_transport"/>
    <property type="match status" value="1"/>
</dbReference>
<gene>
    <name evidence="9" type="ORF">EDD73_11038</name>
</gene>
<organism evidence="9 10">
    <name type="scientific">Heliophilum fasciatum</name>
    <dbReference type="NCBI Taxonomy" id="35700"/>
    <lineage>
        <taxon>Bacteria</taxon>
        <taxon>Bacillati</taxon>
        <taxon>Bacillota</taxon>
        <taxon>Clostridia</taxon>
        <taxon>Eubacteriales</taxon>
        <taxon>Heliobacteriaceae</taxon>
        <taxon>Heliophilum</taxon>
    </lineage>
</organism>
<feature type="transmembrane region" description="Helical" evidence="8">
    <location>
        <begin position="34"/>
        <end position="51"/>
    </location>
</feature>
<comment type="subcellular location">
    <subcellularLocation>
        <location evidence="1">Cell membrane</location>
        <topology evidence="1">Multi-pass membrane protein</topology>
    </subcellularLocation>
</comment>
<name>A0A4R2RNR7_9FIRM</name>
<evidence type="ECO:0000256" key="6">
    <source>
        <dbReference type="ARBA" id="ARBA00022989"/>
    </source>
</evidence>
<comment type="caution">
    <text evidence="9">The sequence shown here is derived from an EMBL/GenBank/DDBJ whole genome shotgun (WGS) entry which is preliminary data.</text>
</comment>
<dbReference type="EMBL" id="SLXT01000010">
    <property type="protein sequence ID" value="TCP64339.1"/>
    <property type="molecule type" value="Genomic_DNA"/>
</dbReference>
<feature type="transmembrane region" description="Helical" evidence="8">
    <location>
        <begin position="234"/>
        <end position="264"/>
    </location>
</feature>
<dbReference type="PANTHER" id="PTHR21716">
    <property type="entry name" value="TRANSMEMBRANE PROTEIN"/>
    <property type="match status" value="1"/>
</dbReference>
<dbReference type="RefSeq" id="WP_131919079.1">
    <property type="nucleotide sequence ID" value="NZ_JAOQNU010000010.1"/>
</dbReference>
<protein>
    <submittedName>
        <fullName evidence="9">Putative PurR-regulated permease PerM</fullName>
    </submittedName>
</protein>
<dbReference type="GO" id="GO:0055085">
    <property type="term" value="P:transmembrane transport"/>
    <property type="evidence" value="ECO:0007669"/>
    <property type="project" value="TreeGrafter"/>
</dbReference>
<keyword evidence="7 8" id="KW-0472">Membrane</keyword>
<dbReference type="OrthoDB" id="9793390at2"/>
<reference evidence="9 10" key="1">
    <citation type="submission" date="2019-03" db="EMBL/GenBank/DDBJ databases">
        <title>Genomic Encyclopedia of Type Strains, Phase IV (KMG-IV): sequencing the most valuable type-strain genomes for metagenomic binning, comparative biology and taxonomic classification.</title>
        <authorList>
            <person name="Goeker M."/>
        </authorList>
    </citation>
    <scope>NUCLEOTIDE SEQUENCE [LARGE SCALE GENOMIC DNA]</scope>
    <source>
        <strain evidence="9 10">DSM 11170</strain>
    </source>
</reference>
<keyword evidence="6 8" id="KW-1133">Transmembrane helix</keyword>
<evidence type="ECO:0000256" key="5">
    <source>
        <dbReference type="ARBA" id="ARBA00022692"/>
    </source>
</evidence>
<dbReference type="GO" id="GO:0005886">
    <property type="term" value="C:plasma membrane"/>
    <property type="evidence" value="ECO:0007669"/>
    <property type="project" value="UniProtKB-SubCell"/>
</dbReference>
<dbReference type="Proteomes" id="UP000294813">
    <property type="component" value="Unassembled WGS sequence"/>
</dbReference>
<dbReference type="AlphaFoldDB" id="A0A4R2RNR7"/>
<dbReference type="PANTHER" id="PTHR21716:SF53">
    <property type="entry name" value="PERMEASE PERM-RELATED"/>
    <property type="match status" value="1"/>
</dbReference>
<keyword evidence="10" id="KW-1185">Reference proteome</keyword>
<comment type="similarity">
    <text evidence="2">Belongs to the autoinducer-2 exporter (AI-2E) (TC 2.A.86) family.</text>
</comment>
<accession>A0A4R2RNR7</accession>
<evidence type="ECO:0000256" key="4">
    <source>
        <dbReference type="ARBA" id="ARBA00022475"/>
    </source>
</evidence>
<evidence type="ECO:0000313" key="9">
    <source>
        <dbReference type="EMBL" id="TCP64339.1"/>
    </source>
</evidence>
<keyword evidence="3" id="KW-0813">Transport</keyword>
<feature type="transmembrane region" description="Helical" evidence="8">
    <location>
        <begin position="149"/>
        <end position="170"/>
    </location>
</feature>
<feature type="transmembrane region" description="Helical" evidence="8">
    <location>
        <begin position="63"/>
        <end position="82"/>
    </location>
</feature>
<proteinExistence type="inferred from homology"/>
<evidence type="ECO:0000313" key="10">
    <source>
        <dbReference type="Proteomes" id="UP000294813"/>
    </source>
</evidence>
<evidence type="ECO:0000256" key="7">
    <source>
        <dbReference type="ARBA" id="ARBA00023136"/>
    </source>
</evidence>
<evidence type="ECO:0000256" key="8">
    <source>
        <dbReference type="SAM" id="Phobius"/>
    </source>
</evidence>
<evidence type="ECO:0000256" key="3">
    <source>
        <dbReference type="ARBA" id="ARBA00022448"/>
    </source>
</evidence>